<accession>A0A2A6FT86</accession>
<dbReference type="EMBL" id="NAEP01000023">
    <property type="protein sequence ID" value="PDQ36105.1"/>
    <property type="molecule type" value="Genomic_DNA"/>
</dbReference>
<reference evidence="2" key="1">
    <citation type="submission" date="2017-03" db="EMBL/GenBank/DDBJ databases">
        <authorList>
            <person name="Lund M.B."/>
        </authorList>
    </citation>
    <scope>NUCLEOTIDE SEQUENCE [LARGE SCALE GENOMIC DNA]</scope>
</reference>
<organism evidence="1 2">
    <name type="scientific">Candidatus Lumbricidiphila eiseniae</name>
    <dbReference type="NCBI Taxonomy" id="1969409"/>
    <lineage>
        <taxon>Bacteria</taxon>
        <taxon>Bacillati</taxon>
        <taxon>Actinomycetota</taxon>
        <taxon>Actinomycetes</taxon>
        <taxon>Micrococcales</taxon>
        <taxon>Microbacteriaceae</taxon>
        <taxon>Candidatus Lumbricidiphila</taxon>
    </lineage>
</organism>
<sequence length="71" mass="7506">MGLGLSIGLGGFDVRLMRTAHPDIDFTAVQVPGAVCTVCHRTGDLPVVRRGSLTVAEVAAGAETDRKERKE</sequence>
<gene>
    <name evidence="1" type="ORF">B5766_02925</name>
</gene>
<proteinExistence type="predicted"/>
<protein>
    <submittedName>
        <fullName evidence="1">Uncharacterized protein</fullName>
    </submittedName>
</protein>
<evidence type="ECO:0000313" key="1">
    <source>
        <dbReference type="EMBL" id="PDQ36105.1"/>
    </source>
</evidence>
<evidence type="ECO:0000313" key="2">
    <source>
        <dbReference type="Proteomes" id="UP000219994"/>
    </source>
</evidence>
<name>A0A2A6FT86_9MICO</name>
<comment type="caution">
    <text evidence="1">The sequence shown here is derived from an EMBL/GenBank/DDBJ whole genome shotgun (WGS) entry which is preliminary data.</text>
</comment>
<dbReference type="Proteomes" id="UP000219994">
    <property type="component" value="Unassembled WGS sequence"/>
</dbReference>
<dbReference type="AlphaFoldDB" id="A0A2A6FT86"/>